<reference evidence="3" key="1">
    <citation type="journal article" date="2019" name="Int. J. Syst. Evol. Microbiol.">
        <title>The Global Catalogue of Microorganisms (GCM) 10K type strain sequencing project: providing services to taxonomists for standard genome sequencing and annotation.</title>
        <authorList>
            <consortium name="The Broad Institute Genomics Platform"/>
            <consortium name="The Broad Institute Genome Sequencing Center for Infectious Disease"/>
            <person name="Wu L."/>
            <person name="Ma J."/>
        </authorList>
    </citation>
    <scope>NUCLEOTIDE SEQUENCE [LARGE SCALE GENOMIC DNA]</scope>
    <source>
        <strain evidence="3">CCUG 61484</strain>
    </source>
</reference>
<dbReference type="PROSITE" id="PS51257">
    <property type="entry name" value="PROKAR_LIPOPROTEIN"/>
    <property type="match status" value="1"/>
</dbReference>
<sequence length="543" mass="59377">MTLKPKTTLLKLPLFFTFLIAALIIYSCRKDNNNSQAQSNSQIDEARAWYENTFPVTNKISGGLQTQGAGKNHDLTQWIKPDWQHPNAYIRNGESVIEMPIDPASKFASSVKLNTKRFNPKYSRSYYLVIHDSTKYNAYILTIVADSSYVGNDLSKLGHNTYRKHDADFTGSVLYFTPKGDYLGGYGYNNGKLMEPGTPEVKAGSQQINSVHTDDLKDNYMKQECTDWYIVYYKDGEYWYDEYLTTTCTMVDDGSGQGGGGSGPPPPPPPCPAGSHPGPPVIRPCIPPAVASVDNGNKVAVNYVPPPPPPGDDGLPPPPSQSCSVDPPREPCPVEEDPCAQAKKLVQDAAFKSKMNDLKSKVTLSYETGYTIDASGSYKAVQGPAGQAFISLSPTTPLSGYIHTHYTGTLPTFSGTDVKAIYDLQQKNKIANISTFTAGVVTASGTTYIMKVNDPAKFATFAAGNLNNDANFKQFELYYSNKEITYEVTGKDKVTAHEMALLSALQDSGLTILKGNNTFSSWDTYTLKETNGINDSIVIINCK</sequence>
<dbReference type="RefSeq" id="WP_377116941.1">
    <property type="nucleotide sequence ID" value="NZ_JBHTHZ010000013.1"/>
</dbReference>
<evidence type="ECO:0000313" key="3">
    <source>
        <dbReference type="Proteomes" id="UP001597010"/>
    </source>
</evidence>
<dbReference type="Proteomes" id="UP001597010">
    <property type="component" value="Unassembled WGS sequence"/>
</dbReference>
<feature type="region of interest" description="Disordered" evidence="1">
    <location>
        <begin position="300"/>
        <end position="336"/>
    </location>
</feature>
<gene>
    <name evidence="2" type="ORF">ACFQZX_15330</name>
</gene>
<name>A0ABW3AVN4_9SPHI</name>
<feature type="compositionally biased region" description="Pro residues" evidence="1">
    <location>
        <begin position="263"/>
        <end position="287"/>
    </location>
</feature>
<organism evidence="2 3">
    <name type="scientific">Mucilaginibacter litoreus</name>
    <dbReference type="NCBI Taxonomy" id="1048221"/>
    <lineage>
        <taxon>Bacteria</taxon>
        <taxon>Pseudomonadati</taxon>
        <taxon>Bacteroidota</taxon>
        <taxon>Sphingobacteriia</taxon>
        <taxon>Sphingobacteriales</taxon>
        <taxon>Sphingobacteriaceae</taxon>
        <taxon>Mucilaginibacter</taxon>
    </lineage>
</organism>
<dbReference type="EMBL" id="JBHTHZ010000013">
    <property type="protein sequence ID" value="MFD0794993.1"/>
    <property type="molecule type" value="Genomic_DNA"/>
</dbReference>
<evidence type="ECO:0000313" key="2">
    <source>
        <dbReference type="EMBL" id="MFD0794993.1"/>
    </source>
</evidence>
<feature type="compositionally biased region" description="Pro residues" evidence="1">
    <location>
        <begin position="304"/>
        <end position="320"/>
    </location>
</feature>
<comment type="caution">
    <text evidence="2">The sequence shown here is derived from an EMBL/GenBank/DDBJ whole genome shotgun (WGS) entry which is preliminary data.</text>
</comment>
<protein>
    <submittedName>
        <fullName evidence="2">Uncharacterized protein</fullName>
    </submittedName>
</protein>
<proteinExistence type="predicted"/>
<keyword evidence="3" id="KW-1185">Reference proteome</keyword>
<accession>A0ABW3AVN4</accession>
<evidence type="ECO:0000256" key="1">
    <source>
        <dbReference type="SAM" id="MobiDB-lite"/>
    </source>
</evidence>
<feature type="region of interest" description="Disordered" evidence="1">
    <location>
        <begin position="254"/>
        <end position="288"/>
    </location>
</feature>